<dbReference type="PROSITE" id="PS50850">
    <property type="entry name" value="MFS"/>
    <property type="match status" value="1"/>
</dbReference>
<dbReference type="SUPFAM" id="SSF103473">
    <property type="entry name" value="MFS general substrate transporter"/>
    <property type="match status" value="1"/>
</dbReference>
<feature type="transmembrane region" description="Helical" evidence="5">
    <location>
        <begin position="192"/>
        <end position="210"/>
    </location>
</feature>
<dbReference type="EMBL" id="LXPE01000008">
    <property type="protein sequence ID" value="OBA27465.1"/>
    <property type="molecule type" value="Genomic_DNA"/>
</dbReference>
<keyword evidence="4 5" id="KW-0472">Membrane</keyword>
<organism evidence="7 8">
    <name type="scientific">Hanseniaspora valbyensis NRRL Y-1626</name>
    <dbReference type="NCBI Taxonomy" id="766949"/>
    <lineage>
        <taxon>Eukaryota</taxon>
        <taxon>Fungi</taxon>
        <taxon>Dikarya</taxon>
        <taxon>Ascomycota</taxon>
        <taxon>Saccharomycotina</taxon>
        <taxon>Saccharomycetes</taxon>
        <taxon>Saccharomycodales</taxon>
        <taxon>Saccharomycodaceae</taxon>
        <taxon>Hanseniaspora</taxon>
    </lineage>
</organism>
<evidence type="ECO:0000313" key="7">
    <source>
        <dbReference type="EMBL" id="OBA27465.1"/>
    </source>
</evidence>
<evidence type="ECO:0000256" key="2">
    <source>
        <dbReference type="ARBA" id="ARBA00022692"/>
    </source>
</evidence>
<dbReference type="Gene3D" id="1.20.1250.20">
    <property type="entry name" value="MFS general substrate transporter like domains"/>
    <property type="match status" value="1"/>
</dbReference>
<name>A0A1B7TFN4_9ASCO</name>
<dbReference type="GO" id="GO:0005886">
    <property type="term" value="C:plasma membrane"/>
    <property type="evidence" value="ECO:0007669"/>
    <property type="project" value="TreeGrafter"/>
</dbReference>
<comment type="caution">
    <text evidence="7">The sequence shown here is derived from an EMBL/GenBank/DDBJ whole genome shotgun (WGS) entry which is preliminary data.</text>
</comment>
<reference evidence="8" key="1">
    <citation type="journal article" date="2016" name="Proc. Natl. Acad. Sci. U.S.A.">
        <title>Comparative genomics of biotechnologically important yeasts.</title>
        <authorList>
            <person name="Riley R."/>
            <person name="Haridas S."/>
            <person name="Wolfe K.H."/>
            <person name="Lopes M.R."/>
            <person name="Hittinger C.T."/>
            <person name="Goeker M."/>
            <person name="Salamov A.A."/>
            <person name="Wisecaver J.H."/>
            <person name="Long T.M."/>
            <person name="Calvey C.H."/>
            <person name="Aerts A.L."/>
            <person name="Barry K.W."/>
            <person name="Choi C."/>
            <person name="Clum A."/>
            <person name="Coughlan A.Y."/>
            <person name="Deshpande S."/>
            <person name="Douglass A.P."/>
            <person name="Hanson S.J."/>
            <person name="Klenk H.-P."/>
            <person name="LaButti K.M."/>
            <person name="Lapidus A."/>
            <person name="Lindquist E.A."/>
            <person name="Lipzen A.M."/>
            <person name="Meier-Kolthoff J.P."/>
            <person name="Ohm R.A."/>
            <person name="Otillar R.P."/>
            <person name="Pangilinan J.L."/>
            <person name="Peng Y."/>
            <person name="Rokas A."/>
            <person name="Rosa C.A."/>
            <person name="Scheuner C."/>
            <person name="Sibirny A.A."/>
            <person name="Slot J.C."/>
            <person name="Stielow J.B."/>
            <person name="Sun H."/>
            <person name="Kurtzman C.P."/>
            <person name="Blackwell M."/>
            <person name="Grigoriev I.V."/>
            <person name="Jeffries T.W."/>
        </authorList>
    </citation>
    <scope>NUCLEOTIDE SEQUENCE [LARGE SCALE GENOMIC DNA]</scope>
    <source>
        <strain evidence="8">NRRL Y-1626</strain>
    </source>
</reference>
<dbReference type="Proteomes" id="UP000092321">
    <property type="component" value="Unassembled WGS sequence"/>
</dbReference>
<feature type="transmembrane region" description="Helical" evidence="5">
    <location>
        <begin position="90"/>
        <end position="110"/>
    </location>
</feature>
<feature type="transmembrane region" description="Helical" evidence="5">
    <location>
        <begin position="551"/>
        <end position="572"/>
    </location>
</feature>
<dbReference type="GO" id="GO:0010509">
    <property type="term" value="P:intracellular polyamine homeostasis"/>
    <property type="evidence" value="ECO:0007669"/>
    <property type="project" value="TreeGrafter"/>
</dbReference>
<feature type="transmembrane region" description="Helical" evidence="5">
    <location>
        <begin position="486"/>
        <end position="504"/>
    </location>
</feature>
<feature type="transmembrane region" description="Helical" evidence="5">
    <location>
        <begin position="250"/>
        <end position="267"/>
    </location>
</feature>
<keyword evidence="2 5" id="KW-0812">Transmembrane</keyword>
<feature type="transmembrane region" description="Helical" evidence="5">
    <location>
        <begin position="217"/>
        <end position="238"/>
    </location>
</feature>
<evidence type="ECO:0000313" key="8">
    <source>
        <dbReference type="Proteomes" id="UP000092321"/>
    </source>
</evidence>
<dbReference type="InterPro" id="IPR036259">
    <property type="entry name" value="MFS_trans_sf"/>
</dbReference>
<evidence type="ECO:0000256" key="3">
    <source>
        <dbReference type="ARBA" id="ARBA00022989"/>
    </source>
</evidence>
<keyword evidence="8" id="KW-1185">Reference proteome</keyword>
<dbReference type="InterPro" id="IPR020846">
    <property type="entry name" value="MFS_dom"/>
</dbReference>
<feature type="transmembrane region" description="Helical" evidence="5">
    <location>
        <begin position="445"/>
        <end position="466"/>
    </location>
</feature>
<dbReference type="OrthoDB" id="3936150at2759"/>
<dbReference type="PANTHER" id="PTHR23502:SF5">
    <property type="entry name" value="QUINIDINE RESISTANCE PROTEIN 3"/>
    <property type="match status" value="1"/>
</dbReference>
<dbReference type="InterPro" id="IPR011701">
    <property type="entry name" value="MFS"/>
</dbReference>
<sequence>MSLDSGNVEYSNTDTLSDVTYATISGDTQNIKKSDIDGNGFFSDLHQAIKITPGNKDLIVPYSQRQGLLSRFCLIQQFKDPLKYPKSVKVFLILICAIAAVVGPFQTSLIFPALTSIQEEYNTSATETNVSVGVYLLALGIFPIYHSSISELHGKRNVYVVSFFMLFIFCLLLCVACHTITAFIVLRFFCGVFSSSVQALGAGTLSDLYVPEQRGAMFGIFYLGSLLAPLLAPIVGALLCNSFDWKSTQWFMLIFSAVVMFLLILCLPETSTTYKDKEDSLKELIKEKKKQSNLENIKIYNPEGNLDGDLEVQNEVNEDKLASRILTREPSIMQYKKIPAGKPKPISNKEQKNNNDFEEDNFDTLAPALTRVKTTDTKPDTAESIKQEEAKEMEQLQKINTIIDQHLDVFHKTGHFNEKIDYKLFLKLYLVKPLKMLYYLQHPPVLLSIIFSAISFGILYYVNLAIERCYSGSPYNFKPLYVGLCYIPNSVTYIIASILGGRYVDKRLVKYKEEHNGAIFPEARLSWNVFVAILLFPPALLIIGWCFDKKVMWVFPLIGTAIFGLASMLIIGATTSYLTDEVKGSRGVALNNFVRQTCAAIACFTSERATAAMSVGWFFTLLTFIIILASFSLALLKVKSKYFRDHFDLEKIKAKTEVL</sequence>
<feature type="transmembrane region" description="Helical" evidence="5">
    <location>
        <begin position="158"/>
        <end position="186"/>
    </location>
</feature>
<dbReference type="Pfam" id="PF07690">
    <property type="entry name" value="MFS_1"/>
    <property type="match status" value="1"/>
</dbReference>
<proteinExistence type="predicted"/>
<comment type="subcellular location">
    <subcellularLocation>
        <location evidence="1">Membrane</location>
        <topology evidence="1">Multi-pass membrane protein</topology>
    </subcellularLocation>
</comment>
<evidence type="ECO:0000259" key="6">
    <source>
        <dbReference type="PROSITE" id="PS50850"/>
    </source>
</evidence>
<keyword evidence="3 5" id="KW-1133">Transmembrane helix</keyword>
<feature type="transmembrane region" description="Helical" evidence="5">
    <location>
        <begin position="130"/>
        <end position="146"/>
    </location>
</feature>
<feature type="transmembrane region" description="Helical" evidence="5">
    <location>
        <begin position="617"/>
        <end position="636"/>
    </location>
</feature>
<dbReference type="Gene3D" id="1.20.1720.10">
    <property type="entry name" value="Multidrug resistance protein D"/>
    <property type="match status" value="1"/>
</dbReference>
<protein>
    <submittedName>
        <fullName evidence="7">MFS general substrate transporter</fullName>
    </submittedName>
</protein>
<evidence type="ECO:0000256" key="5">
    <source>
        <dbReference type="SAM" id="Phobius"/>
    </source>
</evidence>
<dbReference type="PANTHER" id="PTHR23502">
    <property type="entry name" value="MAJOR FACILITATOR SUPERFAMILY"/>
    <property type="match status" value="1"/>
</dbReference>
<evidence type="ECO:0000256" key="1">
    <source>
        <dbReference type="ARBA" id="ARBA00004141"/>
    </source>
</evidence>
<gene>
    <name evidence="7" type="ORF">HANVADRAFT_23255</name>
</gene>
<dbReference type="GO" id="GO:0015203">
    <property type="term" value="F:polyamine transmembrane transporter activity"/>
    <property type="evidence" value="ECO:0007669"/>
    <property type="project" value="TreeGrafter"/>
</dbReference>
<feature type="transmembrane region" description="Helical" evidence="5">
    <location>
        <begin position="525"/>
        <end position="545"/>
    </location>
</feature>
<dbReference type="AlphaFoldDB" id="A0A1B7TFN4"/>
<evidence type="ECO:0000256" key="4">
    <source>
        <dbReference type="ARBA" id="ARBA00023136"/>
    </source>
</evidence>
<accession>A0A1B7TFN4</accession>
<feature type="domain" description="Major facilitator superfamily (MFS) profile" evidence="6">
    <location>
        <begin position="92"/>
        <end position="641"/>
    </location>
</feature>